<dbReference type="SUPFAM" id="SSF82895">
    <property type="entry name" value="TSP-1 type 1 repeat"/>
    <property type="match status" value="1"/>
</dbReference>
<dbReference type="PANTHER" id="PTHR11348">
    <property type="entry name" value="CONNECTIVE TISSUE GROWTH FACTOR-RELATED"/>
    <property type="match status" value="1"/>
</dbReference>
<dbReference type="SMART" id="SM00209">
    <property type="entry name" value="TSP1"/>
    <property type="match status" value="1"/>
</dbReference>
<dbReference type="Pfam" id="PF00219">
    <property type="entry name" value="IGFBP"/>
    <property type="match status" value="1"/>
</dbReference>
<evidence type="ECO:0000256" key="2">
    <source>
        <dbReference type="ARBA" id="ARBA00022729"/>
    </source>
</evidence>
<dbReference type="GO" id="GO:0005615">
    <property type="term" value="C:extracellular space"/>
    <property type="evidence" value="ECO:0007669"/>
    <property type="project" value="TreeGrafter"/>
</dbReference>
<evidence type="ECO:0000256" key="3">
    <source>
        <dbReference type="ARBA" id="ARBA00023157"/>
    </source>
</evidence>
<dbReference type="GO" id="GO:0005178">
    <property type="term" value="F:integrin binding"/>
    <property type="evidence" value="ECO:0007669"/>
    <property type="project" value="TreeGrafter"/>
</dbReference>
<dbReference type="InterPro" id="IPR000867">
    <property type="entry name" value="IGFBP-like"/>
</dbReference>
<dbReference type="SMART" id="SM00041">
    <property type="entry name" value="CT"/>
    <property type="match status" value="1"/>
</dbReference>
<evidence type="ECO:0000256" key="5">
    <source>
        <dbReference type="SAM" id="MobiDB-lite"/>
    </source>
</evidence>
<dbReference type="InterPro" id="IPR009030">
    <property type="entry name" value="Growth_fac_rcpt_cys_sf"/>
</dbReference>
<gene>
    <name evidence="10" type="primary">Wisp2-001</name>
</gene>
<dbReference type="GO" id="GO:0045597">
    <property type="term" value="P:positive regulation of cell differentiation"/>
    <property type="evidence" value="ECO:0007669"/>
    <property type="project" value="TreeGrafter"/>
</dbReference>
<dbReference type="GO" id="GO:0031012">
    <property type="term" value="C:extracellular matrix"/>
    <property type="evidence" value="ECO:0007669"/>
    <property type="project" value="TreeGrafter"/>
</dbReference>
<dbReference type="SMART" id="SM00121">
    <property type="entry name" value="IB"/>
    <property type="match status" value="1"/>
</dbReference>
<dbReference type="PROSITE" id="PS50184">
    <property type="entry name" value="VWFC_2"/>
    <property type="match status" value="1"/>
</dbReference>
<organism evidence="10">
    <name type="scientific">Phallusia mammillata</name>
    <dbReference type="NCBI Taxonomy" id="59560"/>
    <lineage>
        <taxon>Eukaryota</taxon>
        <taxon>Metazoa</taxon>
        <taxon>Chordata</taxon>
        <taxon>Tunicata</taxon>
        <taxon>Ascidiacea</taxon>
        <taxon>Phlebobranchia</taxon>
        <taxon>Ascidiidae</taxon>
        <taxon>Phallusia</taxon>
    </lineage>
</organism>
<dbReference type="PANTHER" id="PTHR11348:SF17">
    <property type="entry name" value="CCN"/>
    <property type="match status" value="1"/>
</dbReference>
<dbReference type="InterPro" id="IPR036383">
    <property type="entry name" value="TSP1_rpt_sf"/>
</dbReference>
<evidence type="ECO:0000256" key="4">
    <source>
        <dbReference type="PROSITE-ProRule" id="PRU00039"/>
    </source>
</evidence>
<proteinExistence type="evidence at transcript level"/>
<evidence type="ECO:0000259" key="7">
    <source>
        <dbReference type="PROSITE" id="PS01225"/>
    </source>
</evidence>
<dbReference type="PROSITE" id="PS01225">
    <property type="entry name" value="CTCK_2"/>
    <property type="match status" value="1"/>
</dbReference>
<comment type="similarity">
    <text evidence="1">Belongs to the CCN family.</text>
</comment>
<dbReference type="GO" id="GO:0008201">
    <property type="term" value="F:heparin binding"/>
    <property type="evidence" value="ECO:0007669"/>
    <property type="project" value="TreeGrafter"/>
</dbReference>
<sequence length="366" mass="41057">MRPFILRTVILLLCVITAVMTSPSSRPSGFDVPRSTPATENEFYPNKNESAECATCDCRRTPTCAPGVSQLLDGCGCCRICSRQLGEQCDVRNVCDHHKRLFCHHTEHVCKASPGRNCLVGDRWYNNGDVFNPSCKARCFCIDGDIGCVPTCILSRTPATGLGCDHPRILRRKEECCAKWTCVNDTTGYVREGNQVVRAKQIPVTYKDSCMVQTSKWSECSKTCGFGVSERVSNDNPDCKFKRQPRLCQIRPCNMNHTLTRDRRVCKPVVKHNKRVRFSLSGCISVKVYKPRYCGQCPDTCCKPTRSRTTTVRFQCPDNPASSFTRDMMLVKKCSCEKPCKRGRGFGDIFSSSLGKGMGDDLYRPL</sequence>
<dbReference type="SUPFAM" id="SSF57184">
    <property type="entry name" value="Growth factor receptor domain"/>
    <property type="match status" value="1"/>
</dbReference>
<name>A0A6F9DWF5_9ASCI</name>
<dbReference type="InterPro" id="IPR000884">
    <property type="entry name" value="TSP1_rpt"/>
</dbReference>
<evidence type="ECO:0000256" key="6">
    <source>
        <dbReference type="SAM" id="SignalP"/>
    </source>
</evidence>
<comment type="caution">
    <text evidence="4">Lacks conserved residue(s) required for the propagation of feature annotation.</text>
</comment>
<feature type="chain" id="PRO_5026136554" evidence="6">
    <location>
        <begin position="22"/>
        <end position="366"/>
    </location>
</feature>
<dbReference type="SMART" id="SM00214">
    <property type="entry name" value="VWC"/>
    <property type="match status" value="1"/>
</dbReference>
<dbReference type="Pfam" id="PF19035">
    <property type="entry name" value="TSP1_CCN"/>
    <property type="match status" value="1"/>
</dbReference>
<dbReference type="AlphaFoldDB" id="A0A6F9DWF5"/>
<dbReference type="GO" id="GO:0007165">
    <property type="term" value="P:signal transduction"/>
    <property type="evidence" value="ECO:0007669"/>
    <property type="project" value="InterPro"/>
</dbReference>
<feature type="region of interest" description="Disordered" evidence="5">
    <location>
        <begin position="22"/>
        <end position="43"/>
    </location>
</feature>
<evidence type="ECO:0000313" key="10">
    <source>
        <dbReference type="EMBL" id="CAB3267752.1"/>
    </source>
</evidence>
<feature type="signal peptide" evidence="6">
    <location>
        <begin position="1"/>
        <end position="21"/>
    </location>
</feature>
<dbReference type="PROSITE" id="PS50092">
    <property type="entry name" value="TSP1"/>
    <property type="match status" value="1"/>
</dbReference>
<keyword evidence="2 6" id="KW-0732">Signal</keyword>
<feature type="domain" description="VWFC" evidence="8">
    <location>
        <begin position="116"/>
        <end position="183"/>
    </location>
</feature>
<feature type="domain" description="CTCK" evidence="7">
    <location>
        <begin position="266"/>
        <end position="341"/>
    </location>
</feature>
<dbReference type="InterPro" id="IPR001007">
    <property type="entry name" value="VWF_dom"/>
</dbReference>
<evidence type="ECO:0000256" key="1">
    <source>
        <dbReference type="ARBA" id="ARBA00008125"/>
    </source>
</evidence>
<reference evidence="10" key="1">
    <citation type="submission" date="2020-04" db="EMBL/GenBank/DDBJ databases">
        <authorList>
            <person name="Neveu A P."/>
        </authorList>
    </citation>
    <scope>NUCLEOTIDE SEQUENCE</scope>
    <source>
        <tissue evidence="10">Whole embryo</tissue>
    </source>
</reference>
<evidence type="ECO:0000259" key="9">
    <source>
        <dbReference type="PROSITE" id="PS51323"/>
    </source>
</evidence>
<dbReference type="Gene3D" id="2.20.100.10">
    <property type="entry name" value="Thrombospondin type-1 (TSP1) repeat"/>
    <property type="match status" value="1"/>
</dbReference>
<dbReference type="EMBL" id="LR791890">
    <property type="protein sequence ID" value="CAB3267752.1"/>
    <property type="molecule type" value="mRNA"/>
</dbReference>
<protein>
    <submittedName>
        <fullName evidence="10">Connective tissue growth factor-like</fullName>
    </submittedName>
</protein>
<dbReference type="GO" id="GO:0007155">
    <property type="term" value="P:cell adhesion"/>
    <property type="evidence" value="ECO:0007669"/>
    <property type="project" value="TreeGrafter"/>
</dbReference>
<dbReference type="InterPro" id="IPR006207">
    <property type="entry name" value="Cys_knot_C"/>
</dbReference>
<dbReference type="InterPro" id="IPR043973">
    <property type="entry name" value="TSP1_CCN"/>
</dbReference>
<dbReference type="InterPro" id="IPR050941">
    <property type="entry name" value="CCN"/>
</dbReference>
<dbReference type="PROSITE" id="PS51323">
    <property type="entry name" value="IGFBP_N_2"/>
    <property type="match status" value="1"/>
</dbReference>
<accession>A0A6F9DWF5</accession>
<feature type="domain" description="IGFBP N-terminal" evidence="9">
    <location>
        <begin position="49"/>
        <end position="113"/>
    </location>
</feature>
<keyword evidence="3" id="KW-1015">Disulfide bond</keyword>
<evidence type="ECO:0000259" key="8">
    <source>
        <dbReference type="PROSITE" id="PS50184"/>
    </source>
</evidence>